<proteinExistence type="predicted"/>
<dbReference type="EMBL" id="JADIMG010000072">
    <property type="protein sequence ID" value="MBO8460132.1"/>
    <property type="molecule type" value="Genomic_DNA"/>
</dbReference>
<dbReference type="Pfam" id="PF05133">
    <property type="entry name" value="SPP1_portal"/>
    <property type="match status" value="1"/>
</dbReference>
<organism evidence="1 2">
    <name type="scientific">Candidatus Gallipaludibacter merdavium</name>
    <dbReference type="NCBI Taxonomy" id="2840839"/>
    <lineage>
        <taxon>Bacteria</taxon>
        <taxon>Pseudomonadati</taxon>
        <taxon>Bacteroidota</taxon>
        <taxon>Bacteroidia</taxon>
        <taxon>Bacteroidales</taxon>
        <taxon>Candidatus Gallipaludibacter</taxon>
    </lineage>
</organism>
<evidence type="ECO:0000313" key="2">
    <source>
        <dbReference type="Proteomes" id="UP000823641"/>
    </source>
</evidence>
<dbReference type="Proteomes" id="UP000823641">
    <property type="component" value="Unassembled WGS sequence"/>
</dbReference>
<dbReference type="AlphaFoldDB" id="A0A9D9HTW4"/>
<dbReference type="InterPro" id="IPR021145">
    <property type="entry name" value="Portal_protein_SPP1_Gp6-like"/>
</dbReference>
<reference evidence="1" key="2">
    <citation type="journal article" date="2021" name="PeerJ">
        <title>Extensive microbial diversity within the chicken gut microbiome revealed by metagenomics and culture.</title>
        <authorList>
            <person name="Gilroy R."/>
            <person name="Ravi A."/>
            <person name="Getino M."/>
            <person name="Pursley I."/>
            <person name="Horton D.L."/>
            <person name="Alikhan N.F."/>
            <person name="Baker D."/>
            <person name="Gharbi K."/>
            <person name="Hall N."/>
            <person name="Watson M."/>
            <person name="Adriaenssens E.M."/>
            <person name="Foster-Nyarko E."/>
            <person name="Jarju S."/>
            <person name="Secka A."/>
            <person name="Antonio M."/>
            <person name="Oren A."/>
            <person name="Chaudhuri R.R."/>
            <person name="La Ragione R."/>
            <person name="Hildebrand F."/>
            <person name="Pallen M.J."/>
        </authorList>
    </citation>
    <scope>NUCLEOTIDE SEQUENCE</scope>
    <source>
        <strain evidence="1">G3-3990</strain>
    </source>
</reference>
<protein>
    <submittedName>
        <fullName evidence="1">Phage portal protein</fullName>
    </submittedName>
</protein>
<comment type="caution">
    <text evidence="1">The sequence shown here is derived from an EMBL/GenBank/DDBJ whole genome shotgun (WGS) entry which is preliminary data.</text>
</comment>
<evidence type="ECO:0000313" key="1">
    <source>
        <dbReference type="EMBL" id="MBO8460132.1"/>
    </source>
</evidence>
<reference evidence="1" key="1">
    <citation type="submission" date="2020-10" db="EMBL/GenBank/DDBJ databases">
        <authorList>
            <person name="Gilroy R."/>
        </authorList>
    </citation>
    <scope>NUCLEOTIDE SEQUENCE</scope>
    <source>
        <strain evidence="1">G3-3990</strain>
    </source>
</reference>
<sequence>MDEITEMLNAGASISDLIDYLKKKSVDIPSWGYLIKAYEPTFHKIVTDKKGRKDKIKSDGTKEEAARIYIGLEKLLTKRMVEFMFSIPVKRVYHNIESNETRQKIAKAIESIYKYARIDSENIKRGTAYFASCEFFTIWYAVKRPNTLYGFNCSYKLKCKTYSPMDGVDLYPLFDEYGDMLAMSFEYKKKVKDKDVYFFETYTSQKHYKWERGDNGWKAIVDGEDIEILKIPGVYNYRPVPIYHGLTRLREEIEYTISRNSDVIAYNSAPVLKVVGDIIGEEDKGESRRLFRVKEGGDVSYVSWAQSNEANKYHVDTLLRLFWMQAQMPDISFDNMSKLGNIGFDARQTLLTDAHLKVGDESGAWIESFDRECSVVKEFLKKMNTSWEKEIDNVEVENIITPFIQSDEDASINRAMKGNGGKPVFSHLESIQMTGMSNDPQATLEQIQKEEAEQSRQNITSIFNEKVM</sequence>
<gene>
    <name evidence="1" type="ORF">IAA73_07365</name>
</gene>
<accession>A0A9D9HTW4</accession>
<name>A0A9D9HTW4_9BACT</name>